<evidence type="ECO:0000313" key="2">
    <source>
        <dbReference type="EMBL" id="MFD0930021.1"/>
    </source>
</evidence>
<feature type="transmembrane region" description="Helical" evidence="1">
    <location>
        <begin position="6"/>
        <end position="32"/>
    </location>
</feature>
<feature type="transmembrane region" description="Helical" evidence="1">
    <location>
        <begin position="88"/>
        <end position="111"/>
    </location>
</feature>
<protein>
    <submittedName>
        <fullName evidence="2">Uncharacterized protein</fullName>
    </submittedName>
</protein>
<keyword evidence="1" id="KW-1133">Transmembrane helix</keyword>
<sequence>MFILEAILAVLLFSVLWTVFASPFLAISFFIAKYMRKKLLSSGVYVLGLSLLTSIVVAPVPTPIITFFVPLISLLFKPVPYNQFFAPIWHFAAVSFTLSWFVSFVVLSRYLKPSNPSFKRDWQKPAP</sequence>
<keyword evidence="1" id="KW-0472">Membrane</keyword>
<keyword evidence="1" id="KW-0812">Transmembrane</keyword>
<dbReference type="Proteomes" id="UP001597106">
    <property type="component" value="Unassembled WGS sequence"/>
</dbReference>
<name>A0ABW3GHB7_9PROT</name>
<evidence type="ECO:0000313" key="3">
    <source>
        <dbReference type="Proteomes" id="UP001597106"/>
    </source>
</evidence>
<organism evidence="2 3">
    <name type="scientific">Methylophilus glucosoxydans</name>
    <dbReference type="NCBI Taxonomy" id="752553"/>
    <lineage>
        <taxon>Bacteria</taxon>
        <taxon>Pseudomonadati</taxon>
        <taxon>Pseudomonadota</taxon>
        <taxon>Betaproteobacteria</taxon>
        <taxon>Nitrosomonadales</taxon>
        <taxon>Methylophilaceae</taxon>
        <taxon>Methylophilus</taxon>
    </lineage>
</organism>
<accession>A0ABW3GHB7</accession>
<reference evidence="3" key="1">
    <citation type="journal article" date="2019" name="Int. J. Syst. Evol. Microbiol.">
        <title>The Global Catalogue of Microorganisms (GCM) 10K type strain sequencing project: providing services to taxonomists for standard genome sequencing and annotation.</title>
        <authorList>
            <consortium name="The Broad Institute Genomics Platform"/>
            <consortium name="The Broad Institute Genome Sequencing Center for Infectious Disease"/>
            <person name="Wu L."/>
            <person name="Ma J."/>
        </authorList>
    </citation>
    <scope>NUCLEOTIDE SEQUENCE [LARGE SCALE GENOMIC DNA]</scope>
    <source>
        <strain evidence="3">CCUG 59685</strain>
    </source>
</reference>
<evidence type="ECO:0000256" key="1">
    <source>
        <dbReference type="SAM" id="Phobius"/>
    </source>
</evidence>
<feature type="transmembrane region" description="Helical" evidence="1">
    <location>
        <begin position="44"/>
        <end position="76"/>
    </location>
</feature>
<keyword evidence="3" id="KW-1185">Reference proteome</keyword>
<dbReference type="EMBL" id="JBHTJW010000002">
    <property type="protein sequence ID" value="MFD0930021.1"/>
    <property type="molecule type" value="Genomic_DNA"/>
</dbReference>
<dbReference type="RefSeq" id="WP_379075989.1">
    <property type="nucleotide sequence ID" value="NZ_JBHTJW010000002.1"/>
</dbReference>
<proteinExistence type="predicted"/>
<comment type="caution">
    <text evidence="2">The sequence shown here is derived from an EMBL/GenBank/DDBJ whole genome shotgun (WGS) entry which is preliminary data.</text>
</comment>
<gene>
    <name evidence="2" type="ORF">ACFQ1T_09550</name>
</gene>